<dbReference type="EMBL" id="KZ819340">
    <property type="protein sequence ID" value="PWN17782.1"/>
    <property type="molecule type" value="Genomic_DNA"/>
</dbReference>
<dbReference type="GeneID" id="37010888"/>
<evidence type="ECO:0000313" key="2">
    <source>
        <dbReference type="EMBL" id="PWN17782.1"/>
    </source>
</evidence>
<feature type="region of interest" description="Disordered" evidence="1">
    <location>
        <begin position="220"/>
        <end position="275"/>
    </location>
</feature>
<feature type="region of interest" description="Disordered" evidence="1">
    <location>
        <begin position="105"/>
        <end position="157"/>
    </location>
</feature>
<gene>
    <name evidence="2" type="ORF">BCV69DRAFT_121956</name>
</gene>
<sequence length="275" mass="29666">MTSPEPSSSTLRAETAQGAASSSSSRKRNDETAEDGTSEGDGKASSSSAQKSVSQRQEIFEESDASTSSTQAANDEKAPQAEGHPWQAAHNAYYFWNSQTNTTTWVNPLQEEGSSSASGAASNPRASTSAVPQQQQQQQQPEMLSEEDLARQAGIDPELAHLDPALYASQLRMAASSAASSGSASLAADRDPQSRFSQTSKAKRQMSAYFDVEAWEQQREAEHAAQVQALADESGAGYAGVKRGKGNRHPSKKEVQEFKERKRERKKAKLGWLHS</sequence>
<evidence type="ECO:0000313" key="3">
    <source>
        <dbReference type="Proteomes" id="UP000245942"/>
    </source>
</evidence>
<evidence type="ECO:0008006" key="4">
    <source>
        <dbReference type="Google" id="ProtNLM"/>
    </source>
</evidence>
<feature type="compositionally biased region" description="Basic residues" evidence="1">
    <location>
        <begin position="242"/>
        <end position="251"/>
    </location>
</feature>
<feature type="region of interest" description="Disordered" evidence="1">
    <location>
        <begin position="172"/>
        <end position="203"/>
    </location>
</feature>
<protein>
    <recommendedName>
        <fullName evidence="4">WW domain-containing protein</fullName>
    </recommendedName>
</protein>
<dbReference type="STRING" id="1684307.A0A316TWA0"/>
<accession>A0A316TWA0</accession>
<feature type="compositionally biased region" description="Basic and acidic residues" evidence="1">
    <location>
        <begin position="252"/>
        <end position="261"/>
    </location>
</feature>
<name>A0A316TWA0_9BASI</name>
<evidence type="ECO:0000256" key="1">
    <source>
        <dbReference type="SAM" id="MobiDB-lite"/>
    </source>
</evidence>
<keyword evidence="3" id="KW-1185">Reference proteome</keyword>
<feature type="region of interest" description="Disordered" evidence="1">
    <location>
        <begin position="1"/>
        <end position="86"/>
    </location>
</feature>
<feature type="compositionally biased region" description="Polar residues" evidence="1">
    <location>
        <begin position="1"/>
        <end position="24"/>
    </location>
</feature>
<dbReference type="OrthoDB" id="2444812at2759"/>
<feature type="compositionally biased region" description="Low complexity" evidence="1">
    <location>
        <begin position="174"/>
        <end position="187"/>
    </location>
</feature>
<feature type="compositionally biased region" description="Low complexity" evidence="1">
    <location>
        <begin position="43"/>
        <end position="55"/>
    </location>
</feature>
<reference evidence="2 3" key="1">
    <citation type="journal article" date="2018" name="Mol. Biol. Evol.">
        <title>Broad Genomic Sampling Reveals a Smut Pathogenic Ancestry of the Fungal Clade Ustilaginomycotina.</title>
        <authorList>
            <person name="Kijpornyongpan T."/>
            <person name="Mondo S.J."/>
            <person name="Barry K."/>
            <person name="Sandor L."/>
            <person name="Lee J."/>
            <person name="Lipzen A."/>
            <person name="Pangilinan J."/>
            <person name="LaButti K."/>
            <person name="Hainaut M."/>
            <person name="Henrissat B."/>
            <person name="Grigoriev I.V."/>
            <person name="Spatafora J.W."/>
            <person name="Aime M.C."/>
        </authorList>
    </citation>
    <scope>NUCLEOTIDE SEQUENCE [LARGE SCALE GENOMIC DNA]</scope>
    <source>
        <strain evidence="2 3">MCA 4718</strain>
    </source>
</reference>
<organism evidence="2 3">
    <name type="scientific">Pseudomicrostroma glucosiphilum</name>
    <dbReference type="NCBI Taxonomy" id="1684307"/>
    <lineage>
        <taxon>Eukaryota</taxon>
        <taxon>Fungi</taxon>
        <taxon>Dikarya</taxon>
        <taxon>Basidiomycota</taxon>
        <taxon>Ustilaginomycotina</taxon>
        <taxon>Exobasidiomycetes</taxon>
        <taxon>Microstromatales</taxon>
        <taxon>Microstromatales incertae sedis</taxon>
        <taxon>Pseudomicrostroma</taxon>
    </lineage>
</organism>
<feature type="compositionally biased region" description="Low complexity" evidence="1">
    <location>
        <begin position="113"/>
        <end position="122"/>
    </location>
</feature>
<dbReference type="RefSeq" id="XP_025344942.1">
    <property type="nucleotide sequence ID" value="XM_025489154.1"/>
</dbReference>
<dbReference type="Proteomes" id="UP000245942">
    <property type="component" value="Unassembled WGS sequence"/>
</dbReference>
<dbReference type="AlphaFoldDB" id="A0A316TWA0"/>
<proteinExistence type="predicted"/>